<dbReference type="Proteomes" id="UP001283361">
    <property type="component" value="Unassembled WGS sequence"/>
</dbReference>
<evidence type="ECO:0000256" key="1">
    <source>
        <dbReference type="SAM" id="MobiDB-lite"/>
    </source>
</evidence>
<comment type="caution">
    <text evidence="2">The sequence shown here is derived from an EMBL/GenBank/DDBJ whole genome shotgun (WGS) entry which is preliminary data.</text>
</comment>
<reference evidence="2" key="1">
    <citation type="journal article" date="2023" name="G3 (Bethesda)">
        <title>A reference genome for the long-term kleptoplast-retaining sea slug Elysia crispata morphotype clarki.</title>
        <authorList>
            <person name="Eastman K.E."/>
            <person name="Pendleton A.L."/>
            <person name="Shaikh M.A."/>
            <person name="Suttiyut T."/>
            <person name="Ogas R."/>
            <person name="Tomko P."/>
            <person name="Gavelis G."/>
            <person name="Widhalm J.R."/>
            <person name="Wisecaver J.H."/>
        </authorList>
    </citation>
    <scope>NUCLEOTIDE SEQUENCE</scope>
    <source>
        <strain evidence="2">ECLA1</strain>
    </source>
</reference>
<feature type="compositionally biased region" description="Acidic residues" evidence="1">
    <location>
        <begin position="15"/>
        <end position="25"/>
    </location>
</feature>
<proteinExistence type="predicted"/>
<organism evidence="2 3">
    <name type="scientific">Elysia crispata</name>
    <name type="common">lettuce slug</name>
    <dbReference type="NCBI Taxonomy" id="231223"/>
    <lineage>
        <taxon>Eukaryota</taxon>
        <taxon>Metazoa</taxon>
        <taxon>Spiralia</taxon>
        <taxon>Lophotrochozoa</taxon>
        <taxon>Mollusca</taxon>
        <taxon>Gastropoda</taxon>
        <taxon>Heterobranchia</taxon>
        <taxon>Euthyneura</taxon>
        <taxon>Panpulmonata</taxon>
        <taxon>Sacoglossa</taxon>
        <taxon>Placobranchoidea</taxon>
        <taxon>Plakobranchidae</taxon>
        <taxon>Elysia</taxon>
    </lineage>
</organism>
<gene>
    <name evidence="2" type="ORF">RRG08_015205</name>
</gene>
<sequence>MGNQKSTPRNHNNESQDESDSEDEDVKVILEIEERADSDNAESLTKDCETCRDMYGSKMVDVRNFSLSCLPEALRKQQVLDYILIQEKIAVKIQVRKCGAMAGRLFEASGWACVSEDLVTEYASCPLQNCPGNGGDSHKAYGGITVYTNEHVISEKEEGVNCKIIFFYDRDGAECKENFHLKEDPSGRTMDGTNSSLFSLSGECILAWGMCVKQVRENKDLVALETIFHDSRLFNIIQTSFTQLQSAWVKMPKELKKELMEHVIVISHPHGRPKVVSVDKLICLEEATEGEKATRETRYSAATCKGSSGAPVVSGHYPYRPFTHSSKKEFKDRIENYSLSY</sequence>
<dbReference type="InterPro" id="IPR009003">
    <property type="entry name" value="Peptidase_S1_PA"/>
</dbReference>
<keyword evidence="3" id="KW-1185">Reference proteome</keyword>
<dbReference type="AlphaFoldDB" id="A0AAE1A7E6"/>
<evidence type="ECO:0000313" key="3">
    <source>
        <dbReference type="Proteomes" id="UP001283361"/>
    </source>
</evidence>
<protein>
    <submittedName>
        <fullName evidence="2">Uncharacterized protein</fullName>
    </submittedName>
</protein>
<evidence type="ECO:0000313" key="2">
    <source>
        <dbReference type="EMBL" id="KAK3782630.1"/>
    </source>
</evidence>
<feature type="compositionally biased region" description="Polar residues" evidence="1">
    <location>
        <begin position="1"/>
        <end position="10"/>
    </location>
</feature>
<name>A0AAE1A7E6_9GAST</name>
<feature type="region of interest" description="Disordered" evidence="1">
    <location>
        <begin position="1"/>
        <end position="25"/>
    </location>
</feature>
<dbReference type="EMBL" id="JAWDGP010002490">
    <property type="protein sequence ID" value="KAK3782630.1"/>
    <property type="molecule type" value="Genomic_DNA"/>
</dbReference>
<dbReference type="SUPFAM" id="SSF50494">
    <property type="entry name" value="Trypsin-like serine proteases"/>
    <property type="match status" value="1"/>
</dbReference>
<accession>A0AAE1A7E6</accession>